<sequence>MRHGARPADGPYVWTWIVGGLAVWVVVAVALGVVLGRGIRLADRSSPGTGGDRPLTTAKLDAAPGRATAARPPRRRVPLPPVGVALAGLAVALEAVGYALRLRGTTGQVAQVLSMDAPYSLPRMYVAALFGAAALAAVGGAARNPGRRTWWLVVGAVAGGIAVVKAGGTVHVTAMQVLAELTSPAGATIVSALVALAVLAVLAFASRAERRDRRRVLSTFGLYAVASVGLSAVSGRVGPQWSAMATFVEESGEALSGVAVLVAVLVGVAPRLVLPAAWLRRRDDALSLEAPAQRLPVAQD</sequence>
<keyword evidence="2" id="KW-1133">Transmembrane helix</keyword>
<feature type="transmembrane region" description="Helical" evidence="2">
    <location>
        <begin position="150"/>
        <end position="173"/>
    </location>
</feature>
<feature type="transmembrane region" description="Helical" evidence="2">
    <location>
        <begin position="216"/>
        <end position="234"/>
    </location>
</feature>
<accession>A0A1I6X7A8</accession>
<keyword evidence="2" id="KW-0812">Transmembrane</keyword>
<evidence type="ECO:0000256" key="2">
    <source>
        <dbReference type="SAM" id="Phobius"/>
    </source>
</evidence>
<gene>
    <name evidence="3" type="ORF">SAMN05660657_00222</name>
</gene>
<feature type="transmembrane region" description="Helical" evidence="2">
    <location>
        <begin position="254"/>
        <end position="274"/>
    </location>
</feature>
<proteinExistence type="predicted"/>
<reference evidence="4" key="1">
    <citation type="submission" date="2016-10" db="EMBL/GenBank/DDBJ databases">
        <authorList>
            <person name="Varghese N."/>
            <person name="Submissions S."/>
        </authorList>
    </citation>
    <scope>NUCLEOTIDE SEQUENCE [LARGE SCALE GENOMIC DNA]</scope>
    <source>
        <strain evidence="4">DSM 46136</strain>
    </source>
</reference>
<feature type="transmembrane region" description="Helical" evidence="2">
    <location>
        <begin position="185"/>
        <end position="204"/>
    </location>
</feature>
<name>A0A1I6X7A8_9ACTN</name>
<feature type="region of interest" description="Disordered" evidence="1">
    <location>
        <begin position="45"/>
        <end position="74"/>
    </location>
</feature>
<dbReference type="AlphaFoldDB" id="A0A1I6X7A8"/>
<evidence type="ECO:0000313" key="3">
    <source>
        <dbReference type="EMBL" id="SFT34137.1"/>
    </source>
</evidence>
<dbReference type="Proteomes" id="UP000199546">
    <property type="component" value="Unassembled WGS sequence"/>
</dbReference>
<feature type="transmembrane region" description="Helical" evidence="2">
    <location>
        <begin position="79"/>
        <end position="100"/>
    </location>
</feature>
<keyword evidence="2" id="KW-0472">Membrane</keyword>
<evidence type="ECO:0000256" key="1">
    <source>
        <dbReference type="SAM" id="MobiDB-lite"/>
    </source>
</evidence>
<dbReference type="EMBL" id="FPBA01000001">
    <property type="protein sequence ID" value="SFT34137.1"/>
    <property type="molecule type" value="Genomic_DNA"/>
</dbReference>
<feature type="transmembrane region" description="Helical" evidence="2">
    <location>
        <begin position="120"/>
        <end position="138"/>
    </location>
</feature>
<feature type="compositionally biased region" description="Low complexity" evidence="1">
    <location>
        <begin position="62"/>
        <end position="71"/>
    </location>
</feature>
<feature type="transmembrane region" description="Helical" evidence="2">
    <location>
        <begin position="12"/>
        <end position="35"/>
    </location>
</feature>
<protein>
    <submittedName>
        <fullName evidence="3">Uncharacterized protein</fullName>
    </submittedName>
</protein>
<organism evidence="3 4">
    <name type="scientific">Geodermatophilus amargosae</name>
    <dbReference type="NCBI Taxonomy" id="1296565"/>
    <lineage>
        <taxon>Bacteria</taxon>
        <taxon>Bacillati</taxon>
        <taxon>Actinomycetota</taxon>
        <taxon>Actinomycetes</taxon>
        <taxon>Geodermatophilales</taxon>
        <taxon>Geodermatophilaceae</taxon>
        <taxon>Geodermatophilus</taxon>
    </lineage>
</organism>
<evidence type="ECO:0000313" key="4">
    <source>
        <dbReference type="Proteomes" id="UP000199546"/>
    </source>
</evidence>
<keyword evidence="4" id="KW-1185">Reference proteome</keyword>